<dbReference type="RefSeq" id="WP_014986344.1">
    <property type="nucleotide sequence ID" value="NC_018681.1"/>
</dbReference>
<evidence type="ECO:0000313" key="2">
    <source>
        <dbReference type="EMBL" id="AFU03489.1"/>
    </source>
</evidence>
<gene>
    <name evidence="2" type="ORF">O3I_027700</name>
</gene>
<dbReference type="AlphaFoldDB" id="K0F1Y5"/>
<reference evidence="2 3" key="1">
    <citation type="journal article" date="2012" name="J. Bacteriol.">
        <title>Complete genome sequence of Nocardia brasiliensis HUJEG-1.</title>
        <authorList>
            <person name="Vera-Cabrera L."/>
            <person name="Ortiz-Lopez R."/>
            <person name="Elizondo-Gonzalez R."/>
            <person name="Perez-Maya A.A."/>
            <person name="Ocampo-Candiani J."/>
        </authorList>
    </citation>
    <scope>NUCLEOTIDE SEQUENCE [LARGE SCALE GENOMIC DNA]</scope>
    <source>
        <strain evidence="3">ATCC 700358</strain>
    </source>
</reference>
<dbReference type="Gene3D" id="1.20.1260.20">
    <property type="entry name" value="PPE superfamily"/>
    <property type="match status" value="1"/>
</dbReference>
<protein>
    <recommendedName>
        <fullName evidence="4">PPE family domain-containing protein</fullName>
    </recommendedName>
</protein>
<evidence type="ECO:0000256" key="1">
    <source>
        <dbReference type="SAM" id="MobiDB-lite"/>
    </source>
</evidence>
<proteinExistence type="predicted"/>
<dbReference type="STRING" id="1133849.O3I_027700"/>
<dbReference type="SUPFAM" id="SSF140459">
    <property type="entry name" value="PE/PPE dimer-like"/>
    <property type="match status" value="1"/>
</dbReference>
<dbReference type="InterPro" id="IPR038332">
    <property type="entry name" value="PPE_sf"/>
</dbReference>
<organism evidence="2 3">
    <name type="scientific">Nocardia brasiliensis (strain ATCC 700358 / HUJEG-1)</name>
    <dbReference type="NCBI Taxonomy" id="1133849"/>
    <lineage>
        <taxon>Bacteria</taxon>
        <taxon>Bacillati</taxon>
        <taxon>Actinomycetota</taxon>
        <taxon>Actinomycetes</taxon>
        <taxon>Mycobacteriales</taxon>
        <taxon>Nocardiaceae</taxon>
        <taxon>Nocardia</taxon>
    </lineage>
</organism>
<dbReference type="KEGG" id="nbr:O3I_027700"/>
<feature type="compositionally biased region" description="Low complexity" evidence="1">
    <location>
        <begin position="332"/>
        <end position="342"/>
    </location>
</feature>
<sequence length="433" mass="44132">MTYDEYRARIIAAQEQWNRDRANIYAVTSVGTDQFQGGYEPPRITNEDLALFETLPLADLVQRVAAMQPGTVLQAAEAWFKIGTAFRETTETFNASVQRTIANGWSGQAAGKAAEAVRTYSDGAGQLTTSAHLLYAKLTEMYTGLNQTQALMPGLTAPVDLKGKTLPADGAMKSGDYTADEAREEAKRVLQTVYWQVANQTDTGVPIIPPAPTVVRDPSTPVAPSSGPGTSNPSSTTASGTDGKAEPEKNSADQPNSAAPEGDPAANTQTASTGSPSPASATTNQSTAAPATSTNTGTPAGTTPVATTPAPAGRPSSGTPSRANPVSPLSRPGPGTTTGEPGKQPVPGRSVPGNPQQPGVVPAAAARTAPGTATGRAGMSGMPGMAPGAAGRGGDDEKTTGTKDYLITQENGEELTGLGALPKTVPPVIGDHG</sequence>
<feature type="compositionally biased region" description="Low complexity" evidence="1">
    <location>
        <begin position="351"/>
        <end position="389"/>
    </location>
</feature>
<feature type="compositionally biased region" description="Low complexity" evidence="1">
    <location>
        <begin position="223"/>
        <end position="241"/>
    </location>
</feature>
<dbReference type="Proteomes" id="UP000006304">
    <property type="component" value="Chromosome"/>
</dbReference>
<feature type="region of interest" description="Disordered" evidence="1">
    <location>
        <begin position="203"/>
        <end position="401"/>
    </location>
</feature>
<dbReference type="eggNOG" id="COG3266">
    <property type="taxonomic scope" value="Bacteria"/>
</dbReference>
<evidence type="ECO:0000313" key="3">
    <source>
        <dbReference type="Proteomes" id="UP000006304"/>
    </source>
</evidence>
<keyword evidence="3" id="KW-1185">Reference proteome</keyword>
<name>K0F1Y5_NOCB7</name>
<evidence type="ECO:0008006" key="4">
    <source>
        <dbReference type="Google" id="ProtNLM"/>
    </source>
</evidence>
<feature type="compositionally biased region" description="Low complexity" evidence="1">
    <location>
        <begin position="270"/>
        <end position="311"/>
    </location>
</feature>
<dbReference type="HOGENOM" id="CLU_592918_0_0_11"/>
<accession>K0F1Y5</accession>
<dbReference type="EMBL" id="CP003876">
    <property type="protein sequence ID" value="AFU03489.1"/>
    <property type="molecule type" value="Genomic_DNA"/>
</dbReference>